<organism evidence="4 5">
    <name type="scientific">Luoshenia tenuis</name>
    <dbReference type="NCBI Taxonomy" id="2763654"/>
    <lineage>
        <taxon>Bacteria</taxon>
        <taxon>Bacillati</taxon>
        <taxon>Bacillota</taxon>
        <taxon>Clostridia</taxon>
        <taxon>Christensenellales</taxon>
        <taxon>Christensenellaceae</taxon>
        <taxon>Luoshenia</taxon>
    </lineage>
</organism>
<dbReference type="Pfam" id="PF13240">
    <property type="entry name" value="Zn_Ribbon_1"/>
    <property type="match status" value="1"/>
</dbReference>
<feature type="transmembrane region" description="Helical" evidence="2">
    <location>
        <begin position="12"/>
        <end position="32"/>
    </location>
</feature>
<gene>
    <name evidence="4" type="ORF">H8699_01370</name>
</gene>
<evidence type="ECO:0000313" key="4">
    <source>
        <dbReference type="EMBL" id="MBC8528088.1"/>
    </source>
</evidence>
<dbReference type="EMBL" id="JACRSO010000001">
    <property type="protein sequence ID" value="MBC8528088.1"/>
    <property type="molecule type" value="Genomic_DNA"/>
</dbReference>
<feature type="compositionally biased region" description="Low complexity" evidence="1">
    <location>
        <begin position="233"/>
        <end position="256"/>
    </location>
</feature>
<feature type="transmembrane region" description="Helical" evidence="2">
    <location>
        <begin position="79"/>
        <end position="96"/>
    </location>
</feature>
<sequence>MTLYSKWSLGKNIMFIAGIVLLICTFIPWYTINLSDMSSGLSRYGSYSYSGADLEDILGAFGKGANHYSGAAMASVCNMFRFLVLVFLAYPVVCLFTRNYNKLMCSLSAVAIPVTIAILLVMGFRYFNVAAWLAFAASLAFFVGAVMAEPDYGRPQPAGNAPAGMPAEGDVPLATEVQDRPEGAGEAEAPVEQTQAEGVAPAEAAVPDTAPQLGEETVPPAEEVVTEVPVQPEKEAAAPAAEPAPAVDAPAAETVPQPEPEPDAQPAFCIHCGSALVPGAKFCGSCGAKVE</sequence>
<name>A0A926CYU6_9FIRM</name>
<evidence type="ECO:0000256" key="2">
    <source>
        <dbReference type="SAM" id="Phobius"/>
    </source>
</evidence>
<feature type="region of interest" description="Disordered" evidence="1">
    <location>
        <begin position="233"/>
        <end position="267"/>
    </location>
</feature>
<feature type="compositionally biased region" description="Low complexity" evidence="1">
    <location>
        <begin position="184"/>
        <end position="203"/>
    </location>
</feature>
<evidence type="ECO:0000313" key="5">
    <source>
        <dbReference type="Proteomes" id="UP000654279"/>
    </source>
</evidence>
<feature type="transmembrane region" description="Helical" evidence="2">
    <location>
        <begin position="130"/>
        <end position="148"/>
    </location>
</feature>
<proteinExistence type="predicted"/>
<keyword evidence="2" id="KW-1133">Transmembrane helix</keyword>
<evidence type="ECO:0000256" key="1">
    <source>
        <dbReference type="SAM" id="MobiDB-lite"/>
    </source>
</evidence>
<comment type="caution">
    <text evidence="4">The sequence shown here is derived from an EMBL/GenBank/DDBJ whole genome shotgun (WGS) entry which is preliminary data.</text>
</comment>
<dbReference type="Proteomes" id="UP000654279">
    <property type="component" value="Unassembled WGS sequence"/>
</dbReference>
<dbReference type="RefSeq" id="WP_249284142.1">
    <property type="nucleotide sequence ID" value="NZ_JACRSO010000001.1"/>
</dbReference>
<accession>A0A926CYU6</accession>
<keyword evidence="2" id="KW-0472">Membrane</keyword>
<evidence type="ECO:0000259" key="3">
    <source>
        <dbReference type="Pfam" id="PF13240"/>
    </source>
</evidence>
<feature type="domain" description="Zinc-ribbon" evidence="3">
    <location>
        <begin position="268"/>
        <end position="290"/>
    </location>
</feature>
<dbReference type="InterPro" id="IPR026870">
    <property type="entry name" value="Zinc_ribbon_dom"/>
</dbReference>
<feature type="transmembrane region" description="Helical" evidence="2">
    <location>
        <begin position="103"/>
        <end position="124"/>
    </location>
</feature>
<feature type="region of interest" description="Disordered" evidence="1">
    <location>
        <begin position="178"/>
        <end position="203"/>
    </location>
</feature>
<keyword evidence="5" id="KW-1185">Reference proteome</keyword>
<keyword evidence="2" id="KW-0812">Transmembrane</keyword>
<dbReference type="AlphaFoldDB" id="A0A926CYU6"/>
<protein>
    <submittedName>
        <fullName evidence="4">Zinc-ribbon domain-containing protein</fullName>
    </submittedName>
</protein>
<reference evidence="4" key="1">
    <citation type="submission" date="2020-08" db="EMBL/GenBank/DDBJ databases">
        <title>Genome public.</title>
        <authorList>
            <person name="Liu C."/>
            <person name="Sun Q."/>
        </authorList>
    </citation>
    <scope>NUCLEOTIDE SEQUENCE</scope>
    <source>
        <strain evidence="4">NSJ-44</strain>
    </source>
</reference>